<dbReference type="Proteomes" id="UP001358586">
    <property type="component" value="Chromosome 1"/>
</dbReference>
<proteinExistence type="predicted"/>
<accession>A0ABR0R4U5</accession>
<dbReference type="EMBL" id="JARKNE010000001">
    <property type="protein sequence ID" value="KAK5846595.1"/>
    <property type="molecule type" value="Genomic_DNA"/>
</dbReference>
<reference evidence="1 2" key="1">
    <citation type="submission" date="2023-03" db="EMBL/GenBank/DDBJ databases">
        <title>WGS of Gossypium arboreum.</title>
        <authorList>
            <person name="Yu D."/>
        </authorList>
    </citation>
    <scope>NUCLEOTIDE SEQUENCE [LARGE SCALE GENOMIC DNA]</scope>
    <source>
        <tissue evidence="1">Leaf</tissue>
    </source>
</reference>
<keyword evidence="2" id="KW-1185">Reference proteome</keyword>
<comment type="caution">
    <text evidence="1">The sequence shown here is derived from an EMBL/GenBank/DDBJ whole genome shotgun (WGS) entry which is preliminary data.</text>
</comment>
<evidence type="ECO:0000313" key="2">
    <source>
        <dbReference type="Proteomes" id="UP001358586"/>
    </source>
</evidence>
<name>A0ABR0R4U5_GOSAR</name>
<gene>
    <name evidence="1" type="ORF">PVK06_002888</name>
</gene>
<evidence type="ECO:0008006" key="3">
    <source>
        <dbReference type="Google" id="ProtNLM"/>
    </source>
</evidence>
<organism evidence="1 2">
    <name type="scientific">Gossypium arboreum</name>
    <name type="common">Tree cotton</name>
    <name type="synonym">Gossypium nanking</name>
    <dbReference type="NCBI Taxonomy" id="29729"/>
    <lineage>
        <taxon>Eukaryota</taxon>
        <taxon>Viridiplantae</taxon>
        <taxon>Streptophyta</taxon>
        <taxon>Embryophyta</taxon>
        <taxon>Tracheophyta</taxon>
        <taxon>Spermatophyta</taxon>
        <taxon>Magnoliopsida</taxon>
        <taxon>eudicotyledons</taxon>
        <taxon>Gunneridae</taxon>
        <taxon>Pentapetalae</taxon>
        <taxon>rosids</taxon>
        <taxon>malvids</taxon>
        <taxon>Malvales</taxon>
        <taxon>Malvaceae</taxon>
        <taxon>Malvoideae</taxon>
        <taxon>Gossypium</taxon>
    </lineage>
</organism>
<protein>
    <recommendedName>
        <fullName evidence="3">Reverse transcriptase</fullName>
    </recommendedName>
</protein>
<evidence type="ECO:0000313" key="1">
    <source>
        <dbReference type="EMBL" id="KAK5846595.1"/>
    </source>
</evidence>
<sequence length="228" mass="27547">MLKEWSRKNVRNGQCQSQELKPKIGDIMEKNEGSDMMHSLGELKEELKMVWEQEELFWFQRARNDWLMFGDKNTRFSHKVVVQLRQLNKILKIKNRDCWFNDEEQIMNYFTSFYKDLFKSERVMWNDELLGVIPSGVTYFEGKMRSKALEYVKDKVVLRLKVYLEINAAMANFWWGQKANERRIHWKSWELLTLDLERQIGVEHSRWQTKALWSFGCVFRYTCGGDYV</sequence>